<name>A0AAV8V0J4_9RHOD</name>
<dbReference type="InterPro" id="IPR002734">
    <property type="entry name" value="RibDG_C"/>
</dbReference>
<proteinExistence type="predicted"/>
<accession>A0AAV8V0J4</accession>
<evidence type="ECO:0000313" key="6">
    <source>
        <dbReference type="Proteomes" id="UP001157974"/>
    </source>
</evidence>
<sequence>MMNALEALRRDLSSDEERSRPFVTVTFAQSLDGSIAAAPGERTPISGNESMVLTHQLRAMHEAILVGVNTVISDDPQLSVRLCAGSNPQPVVLDSSLRIPESCALMTSSTCKRPTIMTSRAVSSEKRRKLQVLGATILQCDENEERKGLDLKNVLFNLRQYGSVMVEGGREVISTFLRSDFTDRVLLTIAPKFLGGMSCYSGGAPEERGRGHPKLQICCLETIGGDIILLAKPEPRELRTMPRLEKLAMAARRVHLGEKLPRGILITLDNALSTDSLRDTSTNGGNHVEDLVR</sequence>
<dbReference type="GO" id="GO:0008703">
    <property type="term" value="F:5-amino-6-(5-phosphoribosylamino)uracil reductase activity"/>
    <property type="evidence" value="ECO:0007669"/>
    <property type="project" value="InterPro"/>
</dbReference>
<dbReference type="GO" id="GO:0009231">
    <property type="term" value="P:riboflavin biosynthetic process"/>
    <property type="evidence" value="ECO:0007669"/>
    <property type="project" value="InterPro"/>
</dbReference>
<keyword evidence="6" id="KW-1185">Reference proteome</keyword>
<evidence type="ECO:0000313" key="5">
    <source>
        <dbReference type="EMBL" id="KAJ8907378.1"/>
    </source>
</evidence>
<feature type="domain" description="Bacterial bifunctional deaminase-reductase C-terminal" evidence="4">
    <location>
        <begin position="21"/>
        <end position="229"/>
    </location>
</feature>
<evidence type="ECO:0000256" key="1">
    <source>
        <dbReference type="ARBA" id="ARBA00005104"/>
    </source>
</evidence>
<dbReference type="PANTHER" id="PTHR38011:SF7">
    <property type="entry name" value="2,5-DIAMINO-6-RIBOSYLAMINO-4(3H)-PYRIMIDINONE 5'-PHOSPHATE REDUCTASE"/>
    <property type="match status" value="1"/>
</dbReference>
<comment type="caution">
    <text evidence="5">The sequence shown here is derived from an EMBL/GenBank/DDBJ whole genome shotgun (WGS) entry which is preliminary data.</text>
</comment>
<dbReference type="AlphaFoldDB" id="A0AAV8V0J4"/>
<dbReference type="Pfam" id="PF01872">
    <property type="entry name" value="RibD_C"/>
    <property type="match status" value="1"/>
</dbReference>
<dbReference type="EMBL" id="JAMWBK010000002">
    <property type="protein sequence ID" value="KAJ8907378.1"/>
    <property type="molecule type" value="Genomic_DNA"/>
</dbReference>
<evidence type="ECO:0000256" key="3">
    <source>
        <dbReference type="ARBA" id="ARBA00023002"/>
    </source>
</evidence>
<dbReference type="InterPro" id="IPR050765">
    <property type="entry name" value="Riboflavin_Biosynth_HTPR"/>
</dbReference>
<dbReference type="InterPro" id="IPR024072">
    <property type="entry name" value="DHFR-like_dom_sf"/>
</dbReference>
<organism evidence="5 6">
    <name type="scientific">Rhodosorus marinus</name>
    <dbReference type="NCBI Taxonomy" id="101924"/>
    <lineage>
        <taxon>Eukaryota</taxon>
        <taxon>Rhodophyta</taxon>
        <taxon>Stylonematophyceae</taxon>
        <taxon>Stylonematales</taxon>
        <taxon>Stylonemataceae</taxon>
        <taxon>Rhodosorus</taxon>
    </lineage>
</organism>
<dbReference type="SUPFAM" id="SSF53597">
    <property type="entry name" value="Dihydrofolate reductase-like"/>
    <property type="match status" value="1"/>
</dbReference>
<dbReference type="Gene3D" id="3.40.430.10">
    <property type="entry name" value="Dihydrofolate Reductase, subunit A"/>
    <property type="match status" value="1"/>
</dbReference>
<reference evidence="5 6" key="1">
    <citation type="journal article" date="2023" name="Nat. Commun.">
        <title>Origin of minicircular mitochondrial genomes in red algae.</title>
        <authorList>
            <person name="Lee Y."/>
            <person name="Cho C.H."/>
            <person name="Lee Y.M."/>
            <person name="Park S.I."/>
            <person name="Yang J.H."/>
            <person name="West J.A."/>
            <person name="Bhattacharya D."/>
            <person name="Yoon H.S."/>
        </authorList>
    </citation>
    <scope>NUCLEOTIDE SEQUENCE [LARGE SCALE GENOMIC DNA]</scope>
    <source>
        <strain evidence="5 6">CCMP1338</strain>
        <tissue evidence="5">Whole cell</tissue>
    </source>
</reference>
<dbReference type="PANTHER" id="PTHR38011">
    <property type="entry name" value="DIHYDROFOLATE REDUCTASE FAMILY PROTEIN (AFU_ORTHOLOGUE AFUA_8G06820)"/>
    <property type="match status" value="1"/>
</dbReference>
<keyword evidence="3" id="KW-0560">Oxidoreductase</keyword>
<evidence type="ECO:0000256" key="2">
    <source>
        <dbReference type="ARBA" id="ARBA00022857"/>
    </source>
</evidence>
<protein>
    <recommendedName>
        <fullName evidence="4">Bacterial bifunctional deaminase-reductase C-terminal domain-containing protein</fullName>
    </recommendedName>
</protein>
<evidence type="ECO:0000259" key="4">
    <source>
        <dbReference type="Pfam" id="PF01872"/>
    </source>
</evidence>
<keyword evidence="2" id="KW-0521">NADP</keyword>
<gene>
    <name evidence="5" type="ORF">NDN08_007491</name>
</gene>
<dbReference type="Proteomes" id="UP001157974">
    <property type="component" value="Unassembled WGS sequence"/>
</dbReference>
<comment type="pathway">
    <text evidence="1">Cofactor biosynthesis; riboflavin biosynthesis.</text>
</comment>